<keyword evidence="5" id="KW-1185">Reference proteome</keyword>
<dbReference type="OrthoDB" id="428159at2759"/>
<dbReference type="PANTHER" id="PTHR16166:SF93">
    <property type="entry name" value="INTERMEMBRANE LIPID TRANSFER PROTEIN VPS13"/>
    <property type="match status" value="1"/>
</dbReference>
<feature type="domain" description="Chorein N-terminal" evidence="3">
    <location>
        <begin position="42"/>
        <end position="198"/>
    </location>
</feature>
<comment type="caution">
    <text evidence="4">The sequence shown here is derived from an EMBL/GenBank/DDBJ whole genome shotgun (WGS) entry which is preliminary data.</text>
</comment>
<accession>A0A8H4A8A7</accession>
<organism evidence="4 5">
    <name type="scientific">Gigaspora margarita</name>
    <dbReference type="NCBI Taxonomy" id="4874"/>
    <lineage>
        <taxon>Eukaryota</taxon>
        <taxon>Fungi</taxon>
        <taxon>Fungi incertae sedis</taxon>
        <taxon>Mucoromycota</taxon>
        <taxon>Glomeromycotina</taxon>
        <taxon>Glomeromycetes</taxon>
        <taxon>Diversisporales</taxon>
        <taxon>Gigasporaceae</taxon>
        <taxon>Gigaspora</taxon>
    </lineage>
</organism>
<proteinExistence type="inferred from homology"/>
<dbReference type="GO" id="GO:0006623">
    <property type="term" value="P:protein targeting to vacuole"/>
    <property type="evidence" value="ECO:0007669"/>
    <property type="project" value="TreeGrafter"/>
</dbReference>
<dbReference type="AlphaFoldDB" id="A0A8H4A8A7"/>
<name>A0A8H4A8A7_GIGMA</name>
<dbReference type="GO" id="GO:0007005">
    <property type="term" value="P:mitochondrion organization"/>
    <property type="evidence" value="ECO:0007669"/>
    <property type="project" value="TreeGrafter"/>
</dbReference>
<dbReference type="PANTHER" id="PTHR16166">
    <property type="entry name" value="VACUOLAR PROTEIN SORTING-ASSOCIATED PROTEIN VPS13"/>
    <property type="match status" value="1"/>
</dbReference>
<comment type="similarity">
    <text evidence="1">Belongs to the VPS13 family.</text>
</comment>
<dbReference type="InterPro" id="IPR026854">
    <property type="entry name" value="VPS13_N"/>
</dbReference>
<evidence type="ECO:0000256" key="2">
    <source>
        <dbReference type="ARBA" id="ARBA00022448"/>
    </source>
</evidence>
<dbReference type="EMBL" id="WTPW01001230">
    <property type="protein sequence ID" value="KAF0448094.1"/>
    <property type="molecule type" value="Genomic_DNA"/>
</dbReference>
<reference evidence="4 5" key="1">
    <citation type="journal article" date="2019" name="Environ. Microbiol.">
        <title>At the nexus of three kingdoms: the genome of the mycorrhizal fungus Gigaspora margarita provides insights into plant, endobacterial and fungal interactions.</title>
        <authorList>
            <person name="Venice F."/>
            <person name="Ghignone S."/>
            <person name="Salvioli di Fossalunga A."/>
            <person name="Amselem J."/>
            <person name="Novero M."/>
            <person name="Xianan X."/>
            <person name="Sedzielewska Toro K."/>
            <person name="Morin E."/>
            <person name="Lipzen A."/>
            <person name="Grigoriev I.V."/>
            <person name="Henrissat B."/>
            <person name="Martin F.M."/>
            <person name="Bonfante P."/>
        </authorList>
    </citation>
    <scope>NUCLEOTIDE SEQUENCE [LARGE SCALE GENOMIC DNA]</scope>
    <source>
        <strain evidence="4 5">BEG34</strain>
    </source>
</reference>
<dbReference type="Proteomes" id="UP000439903">
    <property type="component" value="Unassembled WGS sequence"/>
</dbReference>
<dbReference type="GO" id="GO:0045053">
    <property type="term" value="P:protein retention in Golgi apparatus"/>
    <property type="evidence" value="ECO:0007669"/>
    <property type="project" value="TreeGrafter"/>
</dbReference>
<evidence type="ECO:0000256" key="1">
    <source>
        <dbReference type="ARBA" id="ARBA00006545"/>
    </source>
</evidence>
<evidence type="ECO:0000259" key="3">
    <source>
        <dbReference type="Pfam" id="PF12624"/>
    </source>
</evidence>
<keyword evidence="2" id="KW-0813">Transport</keyword>
<protein>
    <submittedName>
        <fullName evidence="4">Vacuolar protein sorting-associated protein 13</fullName>
    </submittedName>
</protein>
<gene>
    <name evidence="4" type="ORF">F8M41_002670</name>
</gene>
<evidence type="ECO:0000313" key="5">
    <source>
        <dbReference type="Proteomes" id="UP000439903"/>
    </source>
</evidence>
<dbReference type="GO" id="GO:0045324">
    <property type="term" value="P:late endosome to vacuole transport"/>
    <property type="evidence" value="ECO:0007669"/>
    <property type="project" value="TreeGrafter"/>
</dbReference>
<evidence type="ECO:0000313" key="4">
    <source>
        <dbReference type="EMBL" id="KAF0448094.1"/>
    </source>
</evidence>
<dbReference type="InterPro" id="IPR026847">
    <property type="entry name" value="VPS13"/>
</dbReference>
<dbReference type="Pfam" id="PF12624">
    <property type="entry name" value="VPS13_N"/>
    <property type="match status" value="1"/>
</dbReference>
<sequence length="354" mass="40180">MRRPTNCECENVKQTFILVDKTFRFICTKEKSLWKETAKFLQLSDSFQAETALGSLSVHDGSTEGTLYPQIVRVKEDFITNRPGNISHDESSNNPSFQLVFEHKSLDGRADNVLSMKMRHLEIIYNQNAIEAVTEFFKPPGQQLETFTALIGAAGDTFEGLKAQTRAVLEMKLEGHKTIDVEVDMNAPIIIVPKSSNSNYNEADYKRLESLMYDRFSVQLLSSQLLVGQSVDRCLTQIRNSELKYDLYVIDRINLQFLVEMSILPRAPILLNFDLPLLKPNFSDRKYKIMMSIIETVTSSSSPKEEAPKLDLTEKLSFAKIANDLLKENKNVKGKWGNIDNNMIAKLGLAKLKI</sequence>